<dbReference type="InterPro" id="IPR035985">
    <property type="entry name" value="Ubiquitin-activating_enz"/>
</dbReference>
<keyword evidence="5" id="KW-0482">Metalloprotease</keyword>
<dbReference type="GO" id="GO:0008237">
    <property type="term" value="F:metallopeptidase activity"/>
    <property type="evidence" value="ECO:0007669"/>
    <property type="project" value="UniProtKB-KW"/>
</dbReference>
<dbReference type="InterPro" id="IPR000594">
    <property type="entry name" value="ThiF_NAD_FAD-bd"/>
</dbReference>
<dbReference type="Pfam" id="PF00899">
    <property type="entry name" value="ThiF"/>
    <property type="match status" value="1"/>
</dbReference>
<feature type="domain" description="JAB" evidence="7">
    <location>
        <begin position="581"/>
        <end position="697"/>
    </location>
</feature>
<keyword evidence="9" id="KW-1185">Reference proteome</keyword>
<accession>A0A6G7J0Z6</accession>
<sequence>MDKEKSEILERLNRLIGKDEDITILEKIRLDGNYFSGKIEVSFLNELLSFQIKVPNHYPLTHPNSDNISIIFKNEEYVGLEHINLDGSVCFHPDKDDDFDRKFIYELKCLKQWIRDYYIIGKQDENYSYLVHTTEKGKVNRLYFTNTENKFDKNSFGEFDYSIFTDEKYGDSKIPVKKFFRLGFRNGEEDKWSKTFRDELKSRTCKKGIYYFIEDEPIRESSRGRKGVETWDELNTFLSDVFIDYLHTGLRRGFGKSFFHENNLLFLIGYRIPNLENYEEHWDLIRISKRNIPVESRRIPKQEREQLNKMHETTLKKSKILWGTTENIDYTRFFGRGKLNDKITNSHILIIGCGALGSSLAEILARGGVKNLSLEDFDNIRGGNLCRANYHLYDMIYQKTERLTKRLKAISPFLNTTSIDFKLNSIDLRKVKEILDKYIDVIFDCSADPEVTFILDKVGFKGDIFSLAITNNAKSLVSITGPNLTKQARSLFAFLENSEPTYIEGTGCGYPTFEANYNDINYLLHTGLKIINNNYSKNRKNETFVIKPEFESVPSIDIIEYNFSFSDNQNSSIHIPMGLLNEIEEITRFHYPNEFGGVFVGYRTDRDFIITDLLLPDKFENGRAIFIRHPGSLNQRLSEIHRTTNGKIEYLGEWHSHPDGPTKPSKRDFNEMKKIARDKKISIAQPLLMIVAVSMESFSNDFYIYNKSKLNRYEL</sequence>
<dbReference type="KEGG" id="mut:GVT53_05355"/>
<dbReference type="AlphaFoldDB" id="A0A6G7J0Z6"/>
<dbReference type="RefSeq" id="WP_166247783.1">
    <property type="nucleotide sequence ID" value="NZ_CP049616.1"/>
</dbReference>
<reference evidence="8 9" key="1">
    <citation type="submission" date="2020-02" db="EMBL/GenBank/DDBJ databases">
        <title>Complete genome of Muricauda sp. 501str8.</title>
        <authorList>
            <person name="Dong B."/>
            <person name="Zhu S."/>
            <person name="Yang J."/>
            <person name="Chen J."/>
        </authorList>
    </citation>
    <scope>NUCLEOTIDE SEQUENCE [LARGE SCALE GENOMIC DNA]</scope>
    <source>
        <strain evidence="8 9">501str8</strain>
    </source>
</reference>
<protein>
    <recommendedName>
        <fullName evidence="10">Thiamine biosynthesis protein ThiF</fullName>
    </recommendedName>
</protein>
<dbReference type="SUPFAM" id="SSF102712">
    <property type="entry name" value="JAB1/MPN domain"/>
    <property type="match status" value="1"/>
</dbReference>
<proteinExistence type="predicted"/>
<keyword evidence="2" id="KW-0479">Metal-binding</keyword>
<dbReference type="PANTHER" id="PTHR43267">
    <property type="entry name" value="TRNA THREONYLCARBAMOYLADENOSINE DEHYDRATASE"/>
    <property type="match status" value="1"/>
</dbReference>
<dbReference type="EMBL" id="CP049616">
    <property type="protein sequence ID" value="QII44122.1"/>
    <property type="molecule type" value="Genomic_DNA"/>
</dbReference>
<dbReference type="GO" id="GO:0006508">
    <property type="term" value="P:proteolysis"/>
    <property type="evidence" value="ECO:0007669"/>
    <property type="project" value="UniProtKB-KW"/>
</dbReference>
<evidence type="ECO:0000256" key="3">
    <source>
        <dbReference type="ARBA" id="ARBA00022801"/>
    </source>
</evidence>
<evidence type="ECO:0000313" key="8">
    <source>
        <dbReference type="EMBL" id="QII44122.1"/>
    </source>
</evidence>
<dbReference type="InterPro" id="IPR028090">
    <property type="entry name" value="JAB_dom_prok"/>
</dbReference>
<keyword evidence="3" id="KW-0378">Hydrolase</keyword>
<dbReference type="GO" id="GO:0061503">
    <property type="term" value="F:tRNA threonylcarbamoyladenosine dehydratase"/>
    <property type="evidence" value="ECO:0007669"/>
    <property type="project" value="TreeGrafter"/>
</dbReference>
<feature type="domain" description="THIF-type NAD/FAD binding fold" evidence="6">
    <location>
        <begin position="339"/>
        <end position="458"/>
    </location>
</feature>
<evidence type="ECO:0000256" key="1">
    <source>
        <dbReference type="ARBA" id="ARBA00022670"/>
    </source>
</evidence>
<dbReference type="GO" id="GO:0061504">
    <property type="term" value="P:cyclic threonylcarbamoyladenosine biosynthetic process"/>
    <property type="evidence" value="ECO:0007669"/>
    <property type="project" value="TreeGrafter"/>
</dbReference>
<dbReference type="Gene3D" id="3.40.140.10">
    <property type="entry name" value="Cytidine Deaminase, domain 2"/>
    <property type="match status" value="1"/>
</dbReference>
<keyword evidence="4" id="KW-0862">Zinc</keyword>
<name>A0A6G7J0Z6_9FLAO</name>
<evidence type="ECO:0000259" key="7">
    <source>
        <dbReference type="Pfam" id="PF14464"/>
    </source>
</evidence>
<dbReference type="InterPro" id="IPR045886">
    <property type="entry name" value="ThiF/MoeB/HesA"/>
</dbReference>
<dbReference type="GO" id="GO:0046872">
    <property type="term" value="F:metal ion binding"/>
    <property type="evidence" value="ECO:0007669"/>
    <property type="project" value="UniProtKB-KW"/>
</dbReference>
<evidence type="ECO:0000256" key="5">
    <source>
        <dbReference type="ARBA" id="ARBA00023049"/>
    </source>
</evidence>
<dbReference type="Gene3D" id="3.40.50.720">
    <property type="entry name" value="NAD(P)-binding Rossmann-like Domain"/>
    <property type="match status" value="1"/>
</dbReference>
<evidence type="ECO:0000313" key="9">
    <source>
        <dbReference type="Proteomes" id="UP000502928"/>
    </source>
</evidence>
<evidence type="ECO:0008006" key="10">
    <source>
        <dbReference type="Google" id="ProtNLM"/>
    </source>
</evidence>
<dbReference type="GO" id="GO:0008641">
    <property type="term" value="F:ubiquitin-like modifier activating enzyme activity"/>
    <property type="evidence" value="ECO:0007669"/>
    <property type="project" value="InterPro"/>
</dbReference>
<dbReference type="Pfam" id="PF14464">
    <property type="entry name" value="Prok-JAB"/>
    <property type="match status" value="1"/>
</dbReference>
<dbReference type="Proteomes" id="UP000502928">
    <property type="component" value="Chromosome"/>
</dbReference>
<evidence type="ECO:0000256" key="4">
    <source>
        <dbReference type="ARBA" id="ARBA00022833"/>
    </source>
</evidence>
<keyword evidence="1" id="KW-0645">Protease</keyword>
<dbReference type="SUPFAM" id="SSF69572">
    <property type="entry name" value="Activating enzymes of the ubiquitin-like proteins"/>
    <property type="match status" value="1"/>
</dbReference>
<dbReference type="PANTHER" id="PTHR43267:SF3">
    <property type="entry name" value="THIF PROTEIN"/>
    <property type="match status" value="1"/>
</dbReference>
<gene>
    <name evidence="8" type="ORF">GVT53_05355</name>
</gene>
<evidence type="ECO:0000256" key="2">
    <source>
        <dbReference type="ARBA" id="ARBA00022723"/>
    </source>
</evidence>
<evidence type="ECO:0000259" key="6">
    <source>
        <dbReference type="Pfam" id="PF00899"/>
    </source>
</evidence>
<organism evidence="8 9">
    <name type="scientific">Flagellimonas oceani</name>
    <dbReference type="NCBI Taxonomy" id="2698672"/>
    <lineage>
        <taxon>Bacteria</taxon>
        <taxon>Pseudomonadati</taxon>
        <taxon>Bacteroidota</taxon>
        <taxon>Flavobacteriia</taxon>
        <taxon>Flavobacteriales</taxon>
        <taxon>Flavobacteriaceae</taxon>
        <taxon>Flagellimonas</taxon>
    </lineage>
</organism>